<evidence type="ECO:0000313" key="1">
    <source>
        <dbReference type="EMBL" id="OSS46508.1"/>
    </source>
</evidence>
<evidence type="ECO:0000313" key="2">
    <source>
        <dbReference type="Proteomes" id="UP000193240"/>
    </source>
</evidence>
<protein>
    <submittedName>
        <fullName evidence="1">Uncharacterized protein</fullName>
    </submittedName>
</protein>
<dbReference type="EMBL" id="KZ107851">
    <property type="protein sequence ID" value="OSS46508.1"/>
    <property type="molecule type" value="Genomic_DNA"/>
</dbReference>
<proteinExistence type="predicted"/>
<organism evidence="1 2">
    <name type="scientific">Epicoccum nigrum</name>
    <name type="common">Soil fungus</name>
    <name type="synonym">Epicoccum purpurascens</name>
    <dbReference type="NCBI Taxonomy" id="105696"/>
    <lineage>
        <taxon>Eukaryota</taxon>
        <taxon>Fungi</taxon>
        <taxon>Dikarya</taxon>
        <taxon>Ascomycota</taxon>
        <taxon>Pezizomycotina</taxon>
        <taxon>Dothideomycetes</taxon>
        <taxon>Pleosporomycetidae</taxon>
        <taxon>Pleosporales</taxon>
        <taxon>Pleosporineae</taxon>
        <taxon>Didymellaceae</taxon>
        <taxon>Epicoccum</taxon>
    </lineage>
</organism>
<dbReference type="InParanoid" id="A0A1Y2LU21"/>
<gene>
    <name evidence="1" type="ORF">B5807_08667</name>
</gene>
<sequence>MRPQHLLVQSHAPCVIAAILVPSHATFIMATAIATTESDDEHVAQSFTTTNTATTGILNAMAAAHISPTETTPFHF</sequence>
<dbReference type="AlphaFoldDB" id="A0A1Y2LU21"/>
<reference evidence="1 2" key="1">
    <citation type="journal article" date="2017" name="Genome Announc.">
        <title>Genome sequence of the saprophytic ascomycete Epicoccum nigrum ICMP 19927 strain isolated from New Zealand.</title>
        <authorList>
            <person name="Fokin M."/>
            <person name="Fleetwood D."/>
            <person name="Weir B.S."/>
            <person name="Villas-Boas S.G."/>
        </authorList>
    </citation>
    <scope>NUCLEOTIDE SEQUENCE [LARGE SCALE GENOMIC DNA]</scope>
    <source>
        <strain evidence="1 2">ICMP 19927</strain>
    </source>
</reference>
<dbReference type="Proteomes" id="UP000193240">
    <property type="component" value="Unassembled WGS sequence"/>
</dbReference>
<name>A0A1Y2LU21_EPING</name>
<keyword evidence="2" id="KW-1185">Reference proteome</keyword>
<accession>A0A1Y2LU21</accession>